<dbReference type="EMBL" id="CP001681">
    <property type="protein sequence ID" value="ACU04965.1"/>
    <property type="molecule type" value="Genomic_DNA"/>
</dbReference>
<evidence type="ECO:0000313" key="2">
    <source>
        <dbReference type="Proteomes" id="UP000000852"/>
    </source>
</evidence>
<dbReference type="KEGG" id="phe:Phep_2764"/>
<dbReference type="OrthoDB" id="769970at2"/>
<dbReference type="Proteomes" id="UP000000852">
    <property type="component" value="Chromosome"/>
</dbReference>
<organism evidence="1 2">
    <name type="scientific">Pedobacter heparinus (strain ATCC 13125 / DSM 2366 / CIP 104194 / JCM 7457 / NBRC 12017 / NCIMB 9290 / NRRL B-14731 / HIM 762-3)</name>
    <dbReference type="NCBI Taxonomy" id="485917"/>
    <lineage>
        <taxon>Bacteria</taxon>
        <taxon>Pseudomonadati</taxon>
        <taxon>Bacteroidota</taxon>
        <taxon>Sphingobacteriia</taxon>
        <taxon>Sphingobacteriales</taxon>
        <taxon>Sphingobacteriaceae</taxon>
        <taxon>Pedobacter</taxon>
    </lineage>
</organism>
<gene>
    <name evidence="1" type="ordered locus">Phep_2764</name>
</gene>
<proteinExistence type="predicted"/>
<accession>C6Y138</accession>
<sequence length="76" mass="8688">MEQFRIEVADNGRGHFYNIKSLGNSRYQIYVEEDTIGTIQLDEKDHAHCESQGCELDMPLLNSIRDAIHAHEQAKG</sequence>
<protein>
    <submittedName>
        <fullName evidence="1">Uncharacterized protein</fullName>
    </submittedName>
</protein>
<reference evidence="1 2" key="1">
    <citation type="journal article" date="2009" name="Stand. Genomic Sci.">
        <title>Complete genome sequence of Pedobacter heparinus type strain (HIM 762-3).</title>
        <authorList>
            <person name="Han C."/>
            <person name="Spring S."/>
            <person name="Lapidus A."/>
            <person name="Del Rio T.G."/>
            <person name="Tice H."/>
            <person name="Copeland A."/>
            <person name="Cheng J.F."/>
            <person name="Lucas S."/>
            <person name="Chen F."/>
            <person name="Nolan M."/>
            <person name="Bruce D."/>
            <person name="Goodwin L."/>
            <person name="Pitluck S."/>
            <person name="Ivanova N."/>
            <person name="Mavromatis K."/>
            <person name="Mikhailova N."/>
            <person name="Pati A."/>
            <person name="Chen A."/>
            <person name="Palaniappan K."/>
            <person name="Land M."/>
            <person name="Hauser L."/>
            <person name="Chang Y.J."/>
            <person name="Jeffries C.C."/>
            <person name="Saunders E."/>
            <person name="Chertkov O."/>
            <person name="Brettin T."/>
            <person name="Goker M."/>
            <person name="Rohde M."/>
            <person name="Bristow J."/>
            <person name="Eisen J.A."/>
            <person name="Markowitz V."/>
            <person name="Hugenholtz P."/>
            <person name="Kyrpides N.C."/>
            <person name="Klenk H.P."/>
            <person name="Detter J.C."/>
        </authorList>
    </citation>
    <scope>NUCLEOTIDE SEQUENCE [LARGE SCALE GENOMIC DNA]</scope>
    <source>
        <strain evidence="2">ATCC 13125 / DSM 2366 / CIP 104194 / JCM 7457 / NBRC 12017 / NCIMB 9290 / NRRL B-14731 / HIM 762-3</strain>
    </source>
</reference>
<dbReference type="HOGENOM" id="CLU_2651204_0_0_10"/>
<dbReference type="AlphaFoldDB" id="C6Y138"/>
<dbReference type="STRING" id="485917.Phep_2764"/>
<keyword evidence="2" id="KW-1185">Reference proteome</keyword>
<name>C6Y138_PEDHD</name>
<evidence type="ECO:0000313" key="1">
    <source>
        <dbReference type="EMBL" id="ACU04965.1"/>
    </source>
</evidence>
<dbReference type="RefSeq" id="WP_015808576.1">
    <property type="nucleotide sequence ID" value="NC_013061.1"/>
</dbReference>